<dbReference type="Pfam" id="PF02674">
    <property type="entry name" value="Colicin_V"/>
    <property type="match status" value="1"/>
</dbReference>
<dbReference type="PANTHER" id="PTHR37306:SF1">
    <property type="entry name" value="COLICIN V PRODUCTION PROTEIN"/>
    <property type="match status" value="1"/>
</dbReference>
<protein>
    <submittedName>
        <fullName evidence="6">Colicin V production protein</fullName>
    </submittedName>
</protein>
<dbReference type="PANTHER" id="PTHR37306">
    <property type="entry name" value="COLICIN V PRODUCTION PROTEIN"/>
    <property type="match status" value="1"/>
</dbReference>
<comment type="subcellular location">
    <subcellularLocation>
        <location evidence="1">Membrane</location>
        <topology evidence="1">Multi-pass membrane protein</topology>
    </subcellularLocation>
</comment>
<sequence>MWFDVICVVIVALSVWRGMIKGFVWQLASIAGIILCFIFAETVSIAIAPMTGLEPPLSRWVSILGLYIVSSFVAFAMARMIKGGLEKAKFEDYDRHLGAIFGGIKGATICLVASFFMFTLTESTRETMVHSHSGYASAVLFEKISPVMPAELHKIVDPYLEGFDAESIVRHREEHPLEDHDHDHDDSQNDPFASTQDIDRMISQLPAVFGSELRQLVTRSLENTDPEHRPELLEQLSSNLPGVVRQVAEQWKNGKPVYEVNPTTDPDWKQHRAELLREIAGIYTEHLDAQQAIMEEVVYSLHGVPDPVTVKVLEDWHADLSGSGPDPDPSTDMTTPLDSRIARQLSAAGVSINSLSSDLQRRLSVATRK</sequence>
<dbReference type="KEGG" id="pbs:Plabr_2874"/>
<proteinExistence type="predicted"/>
<dbReference type="InterPro" id="IPR003825">
    <property type="entry name" value="Colicin-V_CvpA"/>
</dbReference>
<evidence type="ECO:0000313" key="7">
    <source>
        <dbReference type="Proteomes" id="UP000006860"/>
    </source>
</evidence>
<organism evidence="6 7">
    <name type="scientific">Rubinisphaera brasiliensis (strain ATCC 49424 / DSM 5305 / JCM 21570 / IAM 15109 / NBRC 103401 / IFAM 1448)</name>
    <name type="common">Planctomyces brasiliensis</name>
    <dbReference type="NCBI Taxonomy" id="756272"/>
    <lineage>
        <taxon>Bacteria</taxon>
        <taxon>Pseudomonadati</taxon>
        <taxon>Planctomycetota</taxon>
        <taxon>Planctomycetia</taxon>
        <taxon>Planctomycetales</taxon>
        <taxon>Planctomycetaceae</taxon>
        <taxon>Rubinisphaera</taxon>
    </lineage>
</organism>
<feature type="transmembrane region" description="Helical" evidence="5">
    <location>
        <begin position="98"/>
        <end position="120"/>
    </location>
</feature>
<feature type="transmembrane region" description="Helical" evidence="5">
    <location>
        <begin position="60"/>
        <end position="78"/>
    </location>
</feature>
<dbReference type="OrthoDB" id="268713at2"/>
<evidence type="ECO:0000313" key="6">
    <source>
        <dbReference type="EMBL" id="ADY60473.1"/>
    </source>
</evidence>
<feature type="transmembrane region" description="Helical" evidence="5">
    <location>
        <begin position="27"/>
        <end position="48"/>
    </location>
</feature>
<evidence type="ECO:0000256" key="3">
    <source>
        <dbReference type="ARBA" id="ARBA00022989"/>
    </source>
</evidence>
<keyword evidence="2 5" id="KW-0812">Transmembrane</keyword>
<accession>F0SFL3</accession>
<dbReference type="GO" id="GO:0009403">
    <property type="term" value="P:toxin biosynthetic process"/>
    <property type="evidence" value="ECO:0007669"/>
    <property type="project" value="InterPro"/>
</dbReference>
<evidence type="ECO:0000256" key="4">
    <source>
        <dbReference type="ARBA" id="ARBA00023136"/>
    </source>
</evidence>
<dbReference type="STRING" id="756272.Plabr_2874"/>
<evidence type="ECO:0000256" key="5">
    <source>
        <dbReference type="SAM" id="Phobius"/>
    </source>
</evidence>
<dbReference type="AlphaFoldDB" id="F0SFL3"/>
<dbReference type="HOGENOM" id="CLU_749831_0_0_0"/>
<gene>
    <name evidence="6" type="ordered locus">Plabr_2874</name>
</gene>
<dbReference type="RefSeq" id="WP_013629195.1">
    <property type="nucleotide sequence ID" value="NC_015174.1"/>
</dbReference>
<keyword evidence="3 5" id="KW-1133">Transmembrane helix</keyword>
<dbReference type="GO" id="GO:0016020">
    <property type="term" value="C:membrane"/>
    <property type="evidence" value="ECO:0007669"/>
    <property type="project" value="UniProtKB-SubCell"/>
</dbReference>
<dbReference type="Proteomes" id="UP000006860">
    <property type="component" value="Chromosome"/>
</dbReference>
<evidence type="ECO:0000256" key="2">
    <source>
        <dbReference type="ARBA" id="ARBA00022692"/>
    </source>
</evidence>
<evidence type="ECO:0000256" key="1">
    <source>
        <dbReference type="ARBA" id="ARBA00004141"/>
    </source>
</evidence>
<keyword evidence="4 5" id="KW-0472">Membrane</keyword>
<dbReference type="eggNOG" id="COG1286">
    <property type="taxonomic scope" value="Bacteria"/>
</dbReference>
<dbReference type="EMBL" id="CP002546">
    <property type="protein sequence ID" value="ADY60473.1"/>
    <property type="molecule type" value="Genomic_DNA"/>
</dbReference>
<reference evidence="7" key="1">
    <citation type="submission" date="2011-02" db="EMBL/GenBank/DDBJ databases">
        <title>The complete genome of Planctomyces brasiliensis DSM 5305.</title>
        <authorList>
            <person name="Lucas S."/>
            <person name="Copeland A."/>
            <person name="Lapidus A."/>
            <person name="Bruce D."/>
            <person name="Goodwin L."/>
            <person name="Pitluck S."/>
            <person name="Kyrpides N."/>
            <person name="Mavromatis K."/>
            <person name="Pagani I."/>
            <person name="Ivanova N."/>
            <person name="Ovchinnikova G."/>
            <person name="Lu M."/>
            <person name="Detter J.C."/>
            <person name="Han C."/>
            <person name="Land M."/>
            <person name="Hauser L."/>
            <person name="Markowitz V."/>
            <person name="Cheng J.-F."/>
            <person name="Hugenholtz P."/>
            <person name="Woyke T."/>
            <person name="Wu D."/>
            <person name="Tindall B."/>
            <person name="Pomrenke H.G."/>
            <person name="Brambilla E."/>
            <person name="Klenk H.-P."/>
            <person name="Eisen J.A."/>
        </authorList>
    </citation>
    <scope>NUCLEOTIDE SEQUENCE [LARGE SCALE GENOMIC DNA]</scope>
    <source>
        <strain evidence="7">ATCC 49424 / DSM 5305 / JCM 21570 / NBRC 103401 / IFAM 1448</strain>
    </source>
</reference>
<name>F0SFL3_RUBBR</name>
<keyword evidence="7" id="KW-1185">Reference proteome</keyword>